<name>A0A0G1A7J4_9BACT</name>
<sequence>MSKISKIVYGILILLLVFKPHFSAHLSFLPKPYEDSIVTVVILGILYLIYFLNKREIEKREIEKINLACKIIDLDAKLSDSFTYIGQVNLKLPLLKNLTTDLLIKNKSTIKEKKEVFNNLLSTAVSSIAQVDWGMLRFIETDTGRTLKEYDFTVKDYILLKTQISNKDLVEATKDWDKKLKKIKNINFVTSSDSNFNIRCYLIFPEVKIEENNLEILQVIVDQSQLFYRYLY</sequence>
<dbReference type="AlphaFoldDB" id="A0A0G1A7J4"/>
<reference evidence="2 3" key="1">
    <citation type="journal article" date="2015" name="Nature">
        <title>rRNA introns, odd ribosomes, and small enigmatic genomes across a large radiation of phyla.</title>
        <authorList>
            <person name="Brown C.T."/>
            <person name="Hug L.A."/>
            <person name="Thomas B.C."/>
            <person name="Sharon I."/>
            <person name="Castelle C.J."/>
            <person name="Singh A."/>
            <person name="Wilkins M.J."/>
            <person name="Williams K.H."/>
            <person name="Banfield J.F."/>
        </authorList>
    </citation>
    <scope>NUCLEOTIDE SEQUENCE [LARGE SCALE GENOMIC DNA]</scope>
</reference>
<organism evidence="2 3">
    <name type="scientific">Candidatus Magasanikbacteria bacterium GW2011_GWA2_42_32</name>
    <dbReference type="NCBI Taxonomy" id="1619039"/>
    <lineage>
        <taxon>Bacteria</taxon>
        <taxon>Candidatus Magasanikiibacteriota</taxon>
    </lineage>
</organism>
<feature type="transmembrane region" description="Helical" evidence="1">
    <location>
        <begin position="33"/>
        <end position="52"/>
    </location>
</feature>
<keyword evidence="1" id="KW-0812">Transmembrane</keyword>
<comment type="caution">
    <text evidence="2">The sequence shown here is derived from an EMBL/GenBank/DDBJ whole genome shotgun (WGS) entry which is preliminary data.</text>
</comment>
<proteinExistence type="predicted"/>
<evidence type="ECO:0000256" key="1">
    <source>
        <dbReference type="SAM" id="Phobius"/>
    </source>
</evidence>
<keyword evidence="1" id="KW-1133">Transmembrane helix</keyword>
<protein>
    <submittedName>
        <fullName evidence="2">Uncharacterized protein</fullName>
    </submittedName>
</protein>
<gene>
    <name evidence="2" type="ORF">UV20_C0004G0118</name>
</gene>
<dbReference type="EMBL" id="LCDO01000004">
    <property type="protein sequence ID" value="KKS57022.1"/>
    <property type="molecule type" value="Genomic_DNA"/>
</dbReference>
<evidence type="ECO:0000313" key="2">
    <source>
        <dbReference type="EMBL" id="KKS57022.1"/>
    </source>
</evidence>
<keyword evidence="1" id="KW-0472">Membrane</keyword>
<accession>A0A0G1A7J4</accession>
<evidence type="ECO:0000313" key="3">
    <source>
        <dbReference type="Proteomes" id="UP000034837"/>
    </source>
</evidence>
<dbReference type="Proteomes" id="UP000034837">
    <property type="component" value="Unassembled WGS sequence"/>
</dbReference>